<keyword evidence="2" id="KW-1185">Reference proteome</keyword>
<evidence type="ECO:0000313" key="2">
    <source>
        <dbReference type="Proteomes" id="UP000887013"/>
    </source>
</evidence>
<proteinExistence type="predicted"/>
<dbReference type="SUPFAM" id="SSF56219">
    <property type="entry name" value="DNase I-like"/>
    <property type="match status" value="1"/>
</dbReference>
<accession>A0A8X6NWU3</accession>
<dbReference type="EMBL" id="BMAW01108855">
    <property type="protein sequence ID" value="GFT35908.1"/>
    <property type="molecule type" value="Genomic_DNA"/>
</dbReference>
<dbReference type="Proteomes" id="UP000887013">
    <property type="component" value="Unassembled WGS sequence"/>
</dbReference>
<dbReference type="OrthoDB" id="10265988at2759"/>
<reference evidence="1" key="1">
    <citation type="submission" date="2020-08" db="EMBL/GenBank/DDBJ databases">
        <title>Multicomponent nature underlies the extraordinary mechanical properties of spider dragline silk.</title>
        <authorList>
            <person name="Kono N."/>
            <person name="Nakamura H."/>
            <person name="Mori M."/>
            <person name="Yoshida Y."/>
            <person name="Ohtoshi R."/>
            <person name="Malay A.D."/>
            <person name="Moran D.A.P."/>
            <person name="Tomita M."/>
            <person name="Numata K."/>
            <person name="Arakawa K."/>
        </authorList>
    </citation>
    <scope>NUCLEOTIDE SEQUENCE</scope>
</reference>
<protein>
    <submittedName>
        <fullName evidence="1">Uncharacterized protein</fullName>
    </submittedName>
</protein>
<dbReference type="InterPro" id="IPR036691">
    <property type="entry name" value="Endo/exonu/phosph_ase_sf"/>
</dbReference>
<evidence type="ECO:0000313" key="1">
    <source>
        <dbReference type="EMBL" id="GFT35908.1"/>
    </source>
</evidence>
<comment type="caution">
    <text evidence="1">The sequence shown here is derived from an EMBL/GenBank/DDBJ whole genome shotgun (WGS) entry which is preliminary data.</text>
</comment>
<gene>
    <name evidence="1" type="ORF">NPIL_487351</name>
</gene>
<sequence length="193" mass="21671">MDFSLDFSSSSYSIKGVYKSHTADVRVVKAARFPEGGFITGSRDTLVKLWVPSGRGFSLHAPDQPTKLNYRGNHSTLDLCISKGIHSITAETSPELSSDHYPVKFTIHLQDFVTPPYYNIKFTNWKKFQNHLALITPGNPPISTTQELDEAASNFSTLYSRAIETASTNKYIHHLVYTIPTELHEKNQGKKSH</sequence>
<organism evidence="1 2">
    <name type="scientific">Nephila pilipes</name>
    <name type="common">Giant wood spider</name>
    <name type="synonym">Nephila maculata</name>
    <dbReference type="NCBI Taxonomy" id="299642"/>
    <lineage>
        <taxon>Eukaryota</taxon>
        <taxon>Metazoa</taxon>
        <taxon>Ecdysozoa</taxon>
        <taxon>Arthropoda</taxon>
        <taxon>Chelicerata</taxon>
        <taxon>Arachnida</taxon>
        <taxon>Araneae</taxon>
        <taxon>Araneomorphae</taxon>
        <taxon>Entelegynae</taxon>
        <taxon>Araneoidea</taxon>
        <taxon>Nephilidae</taxon>
        <taxon>Nephila</taxon>
    </lineage>
</organism>
<dbReference type="AlphaFoldDB" id="A0A8X6NWU3"/>
<name>A0A8X6NWU3_NEPPI</name>